<name>A0ABD5EY02_9ACTN</name>
<evidence type="ECO:0000313" key="3">
    <source>
        <dbReference type="Proteomes" id="UP001183535"/>
    </source>
</evidence>
<dbReference type="AlphaFoldDB" id="A0ABD5EY02"/>
<accession>A0ABD5EY02</accession>
<dbReference type="Proteomes" id="UP001183535">
    <property type="component" value="Unassembled WGS sequence"/>
</dbReference>
<evidence type="ECO:0000256" key="1">
    <source>
        <dbReference type="SAM" id="SignalP"/>
    </source>
</evidence>
<feature type="chain" id="PRO_5044870087" description="Secreted protein" evidence="1">
    <location>
        <begin position="31"/>
        <end position="124"/>
    </location>
</feature>
<organism evidence="2 3">
    <name type="scientific">Streptomyces doudnae</name>
    <dbReference type="NCBI Taxonomy" id="3075536"/>
    <lineage>
        <taxon>Bacteria</taxon>
        <taxon>Bacillati</taxon>
        <taxon>Actinomycetota</taxon>
        <taxon>Actinomycetes</taxon>
        <taxon>Kitasatosporales</taxon>
        <taxon>Streptomycetaceae</taxon>
        <taxon>Streptomyces</taxon>
    </lineage>
</organism>
<keyword evidence="3" id="KW-1185">Reference proteome</keyword>
<keyword evidence="1" id="KW-0732">Signal</keyword>
<protein>
    <recommendedName>
        <fullName evidence="4">Secreted protein</fullName>
    </recommendedName>
</protein>
<sequence length="124" mass="11973">MTFRGRIAGSIATAAVLGAGLLATAAPVTAAPATGVASAATVSAASAPVSARGLNCGSPRLLTGSAGHKGASVSCTGGSFTASVVCDKQGYRYTHFGNRAVSGGTSTVWCDLGAAVVQVMVEPT</sequence>
<gene>
    <name evidence="2" type="ORF">RM877_33270</name>
</gene>
<reference evidence="3" key="1">
    <citation type="submission" date="2023-07" db="EMBL/GenBank/DDBJ databases">
        <title>30 novel species of actinomycetes from the DSMZ collection.</title>
        <authorList>
            <person name="Nouioui I."/>
        </authorList>
    </citation>
    <scope>NUCLEOTIDE SEQUENCE [LARGE SCALE GENOMIC DNA]</scope>
    <source>
        <strain evidence="3">DSM 41981</strain>
    </source>
</reference>
<dbReference type="RefSeq" id="WP_141721863.1">
    <property type="nucleotide sequence ID" value="NZ_JAVRES010000028.1"/>
</dbReference>
<evidence type="ECO:0008006" key="4">
    <source>
        <dbReference type="Google" id="ProtNLM"/>
    </source>
</evidence>
<comment type="caution">
    <text evidence="2">The sequence shown here is derived from an EMBL/GenBank/DDBJ whole genome shotgun (WGS) entry which is preliminary data.</text>
</comment>
<proteinExistence type="predicted"/>
<feature type="signal peptide" evidence="1">
    <location>
        <begin position="1"/>
        <end position="30"/>
    </location>
</feature>
<evidence type="ECO:0000313" key="2">
    <source>
        <dbReference type="EMBL" id="MDT0439540.1"/>
    </source>
</evidence>
<dbReference type="EMBL" id="JAVRES010000028">
    <property type="protein sequence ID" value="MDT0439540.1"/>
    <property type="molecule type" value="Genomic_DNA"/>
</dbReference>